<sequence>MEDLEFQVKRVRISLEASTNSTQEIDNETDIGRSIMTNSHNVINFPFAVDIQESIDHISISRHAHKGRFHDPPTSSAEKDYQEYFRQHCIPLTGTLMVHDTHLIPILDRNVGQLAFFALKIFRIQPTLEKTKEEITYYRTARAILKYNNLGWQWFITLLQRTPEELGWRETEISYNNNSDCVKLLKWLGHGRTAQVFEGIVSKGQHVGHRVAVKIARNSMCKKIKEEVDILMILKEIDVMDWGYAVNINLSLPFAGGLDCASDLVLESVRDRREIVYQKSDDLISLLR</sequence>
<proteinExistence type="predicted"/>
<gene>
    <name evidence="2" type="ORF">FMOSSE_LOCUS15821</name>
</gene>
<keyword evidence="1" id="KW-0547">Nucleotide-binding</keyword>
<dbReference type="InterPro" id="IPR017441">
    <property type="entry name" value="Protein_kinase_ATP_BS"/>
</dbReference>
<dbReference type="AlphaFoldDB" id="A0A9N9IGG9"/>
<organism evidence="2 3">
    <name type="scientific">Funneliformis mosseae</name>
    <name type="common">Endomycorrhizal fungus</name>
    <name type="synonym">Glomus mosseae</name>
    <dbReference type="NCBI Taxonomy" id="27381"/>
    <lineage>
        <taxon>Eukaryota</taxon>
        <taxon>Fungi</taxon>
        <taxon>Fungi incertae sedis</taxon>
        <taxon>Mucoromycota</taxon>
        <taxon>Glomeromycotina</taxon>
        <taxon>Glomeromycetes</taxon>
        <taxon>Glomerales</taxon>
        <taxon>Glomeraceae</taxon>
        <taxon>Funneliformis</taxon>
    </lineage>
</organism>
<dbReference type="Gene3D" id="3.30.200.20">
    <property type="entry name" value="Phosphorylase Kinase, domain 1"/>
    <property type="match status" value="1"/>
</dbReference>
<protein>
    <submittedName>
        <fullName evidence="2">14077_t:CDS:1</fullName>
    </submittedName>
</protein>
<keyword evidence="1" id="KW-0067">ATP-binding</keyword>
<dbReference type="PROSITE" id="PS00107">
    <property type="entry name" value="PROTEIN_KINASE_ATP"/>
    <property type="match status" value="1"/>
</dbReference>
<dbReference type="SUPFAM" id="SSF56112">
    <property type="entry name" value="Protein kinase-like (PK-like)"/>
    <property type="match status" value="1"/>
</dbReference>
<accession>A0A9N9IGG9</accession>
<dbReference type="EMBL" id="CAJVPP010018133">
    <property type="protein sequence ID" value="CAG8734599.1"/>
    <property type="molecule type" value="Genomic_DNA"/>
</dbReference>
<dbReference type="InterPro" id="IPR011009">
    <property type="entry name" value="Kinase-like_dom_sf"/>
</dbReference>
<comment type="caution">
    <text evidence="2">The sequence shown here is derived from an EMBL/GenBank/DDBJ whole genome shotgun (WGS) entry which is preliminary data.</text>
</comment>
<evidence type="ECO:0000256" key="1">
    <source>
        <dbReference type="PROSITE-ProRule" id="PRU10141"/>
    </source>
</evidence>
<feature type="non-terminal residue" evidence="2">
    <location>
        <position position="1"/>
    </location>
</feature>
<dbReference type="GO" id="GO:0005524">
    <property type="term" value="F:ATP binding"/>
    <property type="evidence" value="ECO:0007669"/>
    <property type="project" value="UniProtKB-UniRule"/>
</dbReference>
<keyword evidence="3" id="KW-1185">Reference proteome</keyword>
<dbReference type="Proteomes" id="UP000789375">
    <property type="component" value="Unassembled WGS sequence"/>
</dbReference>
<evidence type="ECO:0000313" key="2">
    <source>
        <dbReference type="EMBL" id="CAG8734599.1"/>
    </source>
</evidence>
<feature type="binding site" evidence="1">
    <location>
        <position position="214"/>
    </location>
    <ligand>
        <name>ATP</name>
        <dbReference type="ChEBI" id="CHEBI:30616"/>
    </ligand>
</feature>
<reference evidence="2" key="1">
    <citation type="submission" date="2021-06" db="EMBL/GenBank/DDBJ databases">
        <authorList>
            <person name="Kallberg Y."/>
            <person name="Tangrot J."/>
            <person name="Rosling A."/>
        </authorList>
    </citation>
    <scope>NUCLEOTIDE SEQUENCE</scope>
    <source>
        <strain evidence="2">87-6 pot B 2015</strain>
    </source>
</reference>
<name>A0A9N9IGG9_FUNMO</name>
<evidence type="ECO:0000313" key="3">
    <source>
        <dbReference type="Proteomes" id="UP000789375"/>
    </source>
</evidence>